<evidence type="ECO:0000256" key="2">
    <source>
        <dbReference type="ARBA" id="ARBA00005982"/>
    </source>
</evidence>
<keyword evidence="6 8" id="KW-1133">Transmembrane helix</keyword>
<sequence>MTNTTTVSAKQPKALYFCGSIFTFTNFSYYGMKLVLLLFIAEKTSRGGLGLSNSEATALLATFMAFSYLSPVIGGWISDRFLGPKLCVILGMITSGAGYFLAFSAHSKSAIQLTILLCVIGGGLYKSTSQTLVGNLYANDDPRKDGAFSMTYTFTNIGVLFGPFLCGLVANQWFAVKKGGEILEYGYRTVFLVAAIVIWIGAAFFALGQKFFLKDVKTADNVSAKENLKVKKELAAQPLTKSQKRRMGVILILAFFTIFFWIAYNQASMSIALYMQEFINLKIGGFQIPTAWIDSYNGLLCVILGPVMAAVWMKLSRTKGGDWNISKKMSLGFVFLAAAFAFMIVAVMKTGTVPGEGSKASVLFIIAFITFQSIGEMCFAPVGYGMVNKLAPAKYASLLMGVWFASMFVANKLSGYVELVISKLGMLQVFIIIPACLLVIGFLLFALNKKLENMAADEPQKGVSHEQSGKIIGYTEGSEA</sequence>
<name>A0ABS8DEH4_9FIRM</name>
<dbReference type="InterPro" id="IPR050171">
    <property type="entry name" value="MFS_Transporters"/>
</dbReference>
<proteinExistence type="inferred from homology"/>
<feature type="transmembrane region" description="Helical" evidence="8">
    <location>
        <begin position="395"/>
        <end position="413"/>
    </location>
</feature>
<feature type="transmembrane region" description="Helical" evidence="8">
    <location>
        <begin position="86"/>
        <end position="103"/>
    </location>
</feature>
<dbReference type="Proteomes" id="UP001299546">
    <property type="component" value="Unassembled WGS sequence"/>
</dbReference>
<dbReference type="Gene3D" id="1.20.1250.20">
    <property type="entry name" value="MFS general substrate transporter like domains"/>
    <property type="match status" value="2"/>
</dbReference>
<feature type="transmembrane region" description="Helical" evidence="8">
    <location>
        <begin position="360"/>
        <end position="383"/>
    </location>
</feature>
<keyword evidence="3" id="KW-0813">Transport</keyword>
<feature type="transmembrane region" description="Helical" evidence="8">
    <location>
        <begin position="56"/>
        <end position="77"/>
    </location>
</feature>
<dbReference type="InterPro" id="IPR020846">
    <property type="entry name" value="MFS_dom"/>
</dbReference>
<feature type="transmembrane region" description="Helical" evidence="8">
    <location>
        <begin position="185"/>
        <end position="207"/>
    </location>
</feature>
<dbReference type="PANTHER" id="PTHR23517">
    <property type="entry name" value="RESISTANCE PROTEIN MDTM, PUTATIVE-RELATED-RELATED"/>
    <property type="match status" value="1"/>
</dbReference>
<evidence type="ECO:0000256" key="6">
    <source>
        <dbReference type="ARBA" id="ARBA00022989"/>
    </source>
</evidence>
<evidence type="ECO:0000256" key="5">
    <source>
        <dbReference type="ARBA" id="ARBA00022692"/>
    </source>
</evidence>
<feature type="domain" description="Major facilitator superfamily (MFS) profile" evidence="9">
    <location>
        <begin position="19"/>
        <end position="452"/>
    </location>
</feature>
<dbReference type="InterPro" id="IPR036259">
    <property type="entry name" value="MFS_trans_sf"/>
</dbReference>
<evidence type="ECO:0000256" key="3">
    <source>
        <dbReference type="ARBA" id="ARBA00022448"/>
    </source>
</evidence>
<evidence type="ECO:0000256" key="1">
    <source>
        <dbReference type="ARBA" id="ARBA00004651"/>
    </source>
</evidence>
<dbReference type="PROSITE" id="PS50850">
    <property type="entry name" value="MFS"/>
    <property type="match status" value="1"/>
</dbReference>
<dbReference type="Pfam" id="PF00854">
    <property type="entry name" value="PTR2"/>
    <property type="match status" value="2"/>
</dbReference>
<evidence type="ECO:0000256" key="4">
    <source>
        <dbReference type="ARBA" id="ARBA00022475"/>
    </source>
</evidence>
<dbReference type="PANTHER" id="PTHR23517:SF15">
    <property type="entry name" value="PROTON-DEPENDENT OLIGOPEPTIDE FAMILY TRANSPORT PROTEIN"/>
    <property type="match status" value="1"/>
</dbReference>
<comment type="similarity">
    <text evidence="2">Belongs to the major facilitator superfamily. Proton-dependent oligopeptide transporter (POT/PTR) (TC 2.A.17) family.</text>
</comment>
<organism evidence="10 11">
    <name type="scientific">Bariatricus massiliensis</name>
    <dbReference type="NCBI Taxonomy" id="1745713"/>
    <lineage>
        <taxon>Bacteria</taxon>
        <taxon>Bacillati</taxon>
        <taxon>Bacillota</taxon>
        <taxon>Clostridia</taxon>
        <taxon>Lachnospirales</taxon>
        <taxon>Lachnospiraceae</taxon>
        <taxon>Bariatricus</taxon>
    </lineage>
</organism>
<keyword evidence="4" id="KW-1003">Cell membrane</keyword>
<keyword evidence="5 8" id="KW-0812">Transmembrane</keyword>
<dbReference type="InterPro" id="IPR000109">
    <property type="entry name" value="POT_fam"/>
</dbReference>
<feature type="transmembrane region" description="Helical" evidence="8">
    <location>
        <begin position="329"/>
        <end position="348"/>
    </location>
</feature>
<feature type="transmembrane region" description="Helical" evidence="8">
    <location>
        <begin position="425"/>
        <end position="447"/>
    </location>
</feature>
<feature type="transmembrane region" description="Helical" evidence="8">
    <location>
        <begin position="14"/>
        <end position="41"/>
    </location>
</feature>
<evidence type="ECO:0000259" key="9">
    <source>
        <dbReference type="PROSITE" id="PS50850"/>
    </source>
</evidence>
<dbReference type="CDD" id="cd17346">
    <property type="entry name" value="MFS_DtpA_like"/>
    <property type="match status" value="1"/>
</dbReference>
<accession>A0ABS8DEH4</accession>
<keyword evidence="11" id="KW-1185">Reference proteome</keyword>
<feature type="transmembrane region" description="Helical" evidence="8">
    <location>
        <begin position="249"/>
        <end position="275"/>
    </location>
</feature>
<comment type="caution">
    <text evidence="10">The sequence shown here is derived from an EMBL/GenBank/DDBJ whole genome shotgun (WGS) entry which is preliminary data.</text>
</comment>
<dbReference type="SUPFAM" id="SSF103473">
    <property type="entry name" value="MFS general substrate transporter"/>
    <property type="match status" value="1"/>
</dbReference>
<feature type="transmembrane region" description="Helical" evidence="8">
    <location>
        <begin position="146"/>
        <end position="165"/>
    </location>
</feature>
<keyword evidence="7 8" id="KW-0472">Membrane</keyword>
<dbReference type="RefSeq" id="WP_066736268.1">
    <property type="nucleotide sequence ID" value="NZ_JAJCIQ010000002.1"/>
</dbReference>
<gene>
    <name evidence="10" type="ORF">LIZ65_05875</name>
</gene>
<comment type="subcellular location">
    <subcellularLocation>
        <location evidence="1">Cell membrane</location>
        <topology evidence="1">Multi-pass membrane protein</topology>
    </subcellularLocation>
</comment>
<dbReference type="EMBL" id="JAJCIS010000002">
    <property type="protein sequence ID" value="MCB7386811.1"/>
    <property type="molecule type" value="Genomic_DNA"/>
</dbReference>
<protein>
    <submittedName>
        <fullName evidence="10">Peptide MFS transporter</fullName>
    </submittedName>
</protein>
<evidence type="ECO:0000256" key="7">
    <source>
        <dbReference type="ARBA" id="ARBA00023136"/>
    </source>
</evidence>
<reference evidence="10 11" key="1">
    <citation type="submission" date="2021-10" db="EMBL/GenBank/DDBJ databases">
        <title>Collection of gut derived symbiotic bacterial strains cultured from healthy donors.</title>
        <authorList>
            <person name="Lin H."/>
            <person name="Littmann E."/>
            <person name="Kohout C."/>
            <person name="Pamer E.G."/>
        </authorList>
    </citation>
    <scope>NUCLEOTIDE SEQUENCE [LARGE SCALE GENOMIC DNA]</scope>
    <source>
        <strain evidence="10 11">DFI.1.165</strain>
    </source>
</reference>
<dbReference type="InterPro" id="IPR005279">
    <property type="entry name" value="Dipep/tripep_permease"/>
</dbReference>
<feature type="transmembrane region" description="Helical" evidence="8">
    <location>
        <begin position="109"/>
        <end position="125"/>
    </location>
</feature>
<evidence type="ECO:0000313" key="11">
    <source>
        <dbReference type="Proteomes" id="UP001299546"/>
    </source>
</evidence>
<evidence type="ECO:0000313" key="10">
    <source>
        <dbReference type="EMBL" id="MCB7386811.1"/>
    </source>
</evidence>
<evidence type="ECO:0000256" key="8">
    <source>
        <dbReference type="SAM" id="Phobius"/>
    </source>
</evidence>
<feature type="transmembrane region" description="Helical" evidence="8">
    <location>
        <begin position="295"/>
        <end position="313"/>
    </location>
</feature>